<dbReference type="KEGG" id="aprc:113866291"/>
<name>A0A8B8LLZ3_ABRPR</name>
<dbReference type="Proteomes" id="UP000694853">
    <property type="component" value="Unplaced"/>
</dbReference>
<feature type="compositionally biased region" description="Basic and acidic residues" evidence="1">
    <location>
        <begin position="103"/>
        <end position="120"/>
    </location>
</feature>
<feature type="region of interest" description="Disordered" evidence="1">
    <location>
        <begin position="313"/>
        <end position="346"/>
    </location>
</feature>
<reference evidence="2" key="1">
    <citation type="journal article" date="2019" name="Toxins">
        <title>Detection of Abrin-Like and Prepropulchellin-Like Toxin Genes and Transcripts Using Whole Genome Sequencing and Full-Length Transcript Sequencing of Abrus precatorius.</title>
        <authorList>
            <person name="Hovde B.T."/>
            <person name="Daligault H.E."/>
            <person name="Hanschen E.R."/>
            <person name="Kunde Y.A."/>
            <person name="Johnson M.B."/>
            <person name="Starkenburg S.R."/>
            <person name="Johnson S.L."/>
        </authorList>
    </citation>
    <scope>NUCLEOTIDE SEQUENCE [LARGE SCALE GENOMIC DNA]</scope>
</reference>
<feature type="region of interest" description="Disordered" evidence="1">
    <location>
        <begin position="1"/>
        <end position="155"/>
    </location>
</feature>
<sequence>MPRKKQQCGFRIPWRSGPSTNVRFHRPPFRPPGIASAPSQPPPRTQSQQLSNSLPSQSPPSSVIIDTPEPNMKELELDNAATENSNSNAPLETQSKSNKSKCKANDTKHRESVPRQKAELHTTAPTSRADKKQKETRETVEGKMMFATSNPGGNDIKVVNPASTSSDPNPATMNVSTIPLSNEENPIMQNNKKDEILTVAMDEKGVSVVTLAGDNRGVTMHVAGSSRSNPKTEKEKDEAAKAYVNSNIQSINNSIMSHGTIQGRDPGVRVVLPQHPEPDNEARLEPHKGEVSINRAERLPYQPVVRRRCLRGLFLEPSESEGDNPDKPRRHGCKFRCGENSAKDKG</sequence>
<evidence type="ECO:0000256" key="1">
    <source>
        <dbReference type="SAM" id="MobiDB-lite"/>
    </source>
</evidence>
<dbReference type="RefSeq" id="XP_027356972.1">
    <property type="nucleotide sequence ID" value="XM_027501171.1"/>
</dbReference>
<keyword evidence="2" id="KW-1185">Reference proteome</keyword>
<dbReference type="OrthoDB" id="1709592at2759"/>
<evidence type="ECO:0000313" key="2">
    <source>
        <dbReference type="Proteomes" id="UP000694853"/>
    </source>
</evidence>
<protein>
    <submittedName>
        <fullName evidence="3">Uncharacterized protein LOC113866291</fullName>
    </submittedName>
</protein>
<feature type="compositionally biased region" description="Low complexity" evidence="1">
    <location>
        <begin position="45"/>
        <end position="62"/>
    </location>
</feature>
<feature type="compositionally biased region" description="Basic and acidic residues" evidence="1">
    <location>
        <begin position="128"/>
        <end position="141"/>
    </location>
</feature>
<organism evidence="2 3">
    <name type="scientific">Abrus precatorius</name>
    <name type="common">Indian licorice</name>
    <name type="synonym">Glycine abrus</name>
    <dbReference type="NCBI Taxonomy" id="3816"/>
    <lineage>
        <taxon>Eukaryota</taxon>
        <taxon>Viridiplantae</taxon>
        <taxon>Streptophyta</taxon>
        <taxon>Embryophyta</taxon>
        <taxon>Tracheophyta</taxon>
        <taxon>Spermatophyta</taxon>
        <taxon>Magnoliopsida</taxon>
        <taxon>eudicotyledons</taxon>
        <taxon>Gunneridae</taxon>
        <taxon>Pentapetalae</taxon>
        <taxon>rosids</taxon>
        <taxon>fabids</taxon>
        <taxon>Fabales</taxon>
        <taxon>Fabaceae</taxon>
        <taxon>Papilionoideae</taxon>
        <taxon>50 kb inversion clade</taxon>
        <taxon>NPAAA clade</taxon>
        <taxon>indigoferoid/millettioid clade</taxon>
        <taxon>Abreae</taxon>
        <taxon>Abrus</taxon>
    </lineage>
</organism>
<feature type="compositionally biased region" description="Polar residues" evidence="1">
    <location>
        <begin position="81"/>
        <end position="97"/>
    </location>
</feature>
<reference evidence="3" key="2">
    <citation type="submission" date="2025-08" db="UniProtKB">
        <authorList>
            <consortium name="RefSeq"/>
        </authorList>
    </citation>
    <scope>IDENTIFICATION</scope>
    <source>
        <tissue evidence="3">Young leaves</tissue>
    </source>
</reference>
<gene>
    <name evidence="3" type="primary">LOC113866291</name>
</gene>
<dbReference type="PANTHER" id="PTHR33472:SF24">
    <property type="entry name" value="VEGETATIVE CELL WALL PROTEIN GP1-LIKE"/>
    <property type="match status" value="1"/>
</dbReference>
<accession>A0A8B8LLZ3</accession>
<dbReference type="AlphaFoldDB" id="A0A8B8LLZ3"/>
<dbReference type="PANTHER" id="PTHR33472">
    <property type="entry name" value="OS01G0106600 PROTEIN"/>
    <property type="match status" value="1"/>
</dbReference>
<evidence type="ECO:0000313" key="3">
    <source>
        <dbReference type="RefSeq" id="XP_027356972.1"/>
    </source>
</evidence>
<proteinExistence type="predicted"/>
<dbReference type="GeneID" id="113866291"/>